<dbReference type="EMBL" id="AFBI03000031">
    <property type="protein sequence ID" value="EJW03733.1"/>
    <property type="molecule type" value="Genomic_DNA"/>
</dbReference>
<dbReference type="FunCoup" id="J8ZVP3">
    <property type="interactions" value="175"/>
</dbReference>
<organism evidence="12 13">
    <name type="scientific">Edhazardia aedis (strain USNM 41457)</name>
    <name type="common">Microsporidian parasite</name>
    <dbReference type="NCBI Taxonomy" id="1003232"/>
    <lineage>
        <taxon>Eukaryota</taxon>
        <taxon>Fungi</taxon>
        <taxon>Fungi incertae sedis</taxon>
        <taxon>Microsporidia</taxon>
        <taxon>Edhazardia</taxon>
    </lineage>
</organism>
<dbReference type="GO" id="GO:0004758">
    <property type="term" value="F:serine C-palmitoyltransferase activity"/>
    <property type="evidence" value="ECO:0007669"/>
    <property type="project" value="TreeGrafter"/>
</dbReference>
<evidence type="ECO:0000256" key="2">
    <source>
        <dbReference type="ARBA" id="ARBA00004760"/>
    </source>
</evidence>
<dbReference type="OMA" id="ICINEEC"/>
<dbReference type="GO" id="GO:0030170">
    <property type="term" value="F:pyridoxal phosphate binding"/>
    <property type="evidence" value="ECO:0007669"/>
    <property type="project" value="InterPro"/>
</dbReference>
<evidence type="ECO:0000256" key="1">
    <source>
        <dbReference type="ARBA" id="ARBA00001933"/>
    </source>
</evidence>
<sequence>MIQPFFEHKDILIEFGRYAVEAIILYILFKYGFKSRNNEIQLDEKTKEQLIADFEPWPLIDEEQSRISLPILAPFATSDNQESSIAYECADYDIFNFSGQNKTEIIEIIKKYGVGTCGPPGFYGTLDLHLDLEKKIAAMLGVESAILYSNNFTCINSVITCFCKHYDNIFYNEHCNEAIIRAISITKGASISWRNLEDLEFKIKQFYEPKKRNFIVSEGLFKNTGAIIDLVRLIDIKKKYKLRLILDESLSISMIDKRGLSGYYNTNIHQIDVIVGSLAHVFCGNGGFSAGTAYVTDHQRLSAQSYCFSASMPGYLAQNALCNISKDLDIAKARKLVKVFHKNFKSDNYLIISHIDSLMIVISNRTNLRIESPKPNNECASEMVKLRKIKLKLEQKGLRVGVIENPWPSLRINIKSNFKEQDVVKIAKAIYQELSIKN</sequence>
<dbReference type="InterPro" id="IPR015424">
    <property type="entry name" value="PyrdxlP-dep_Trfase"/>
</dbReference>
<gene>
    <name evidence="12" type="ORF">EDEG_01971</name>
</gene>
<dbReference type="VEuPathDB" id="MicrosporidiaDB:EDEG_01971"/>
<accession>J8ZVP3</accession>
<dbReference type="PANTHER" id="PTHR13693:SF2">
    <property type="entry name" value="SERINE PALMITOYLTRANSFERASE 1"/>
    <property type="match status" value="1"/>
</dbReference>
<evidence type="ECO:0000256" key="3">
    <source>
        <dbReference type="ARBA" id="ARBA00004991"/>
    </source>
</evidence>
<dbReference type="InterPro" id="IPR004839">
    <property type="entry name" value="Aminotransferase_I/II_large"/>
</dbReference>
<comment type="similarity">
    <text evidence="4">Belongs to the class-II pyridoxal-phosphate-dependent aminotransferase family.</text>
</comment>
<evidence type="ECO:0000256" key="5">
    <source>
        <dbReference type="ARBA" id="ARBA00013220"/>
    </source>
</evidence>
<dbReference type="Gene3D" id="3.40.640.10">
    <property type="entry name" value="Type I PLP-dependent aspartate aminotransferase-like (Major domain)"/>
    <property type="match status" value="1"/>
</dbReference>
<reference evidence="13" key="2">
    <citation type="submission" date="2015-07" db="EMBL/GenBank/DDBJ databases">
        <title>Contrasting host-pathogen interactions and genome evolution in two generalist and specialist microsporidian pathogens of mosquitoes.</title>
        <authorList>
            <consortium name="The Broad Institute Genomics Platform"/>
            <consortium name="The Broad Institute Genome Sequencing Center for Infectious Disease"/>
            <person name="Cuomo C.A."/>
            <person name="Sanscrainte N.D."/>
            <person name="Goldberg J.M."/>
            <person name="Heiman D."/>
            <person name="Young S."/>
            <person name="Zeng Q."/>
            <person name="Becnel J.J."/>
            <person name="Birren B.W."/>
        </authorList>
    </citation>
    <scope>NUCLEOTIDE SEQUENCE [LARGE SCALE GENOMIC DNA]</scope>
    <source>
        <strain evidence="13">USNM 41457</strain>
    </source>
</reference>
<comment type="caution">
    <text evidence="12">The sequence shown here is derived from an EMBL/GenBank/DDBJ whole genome shotgun (WGS) entry which is preliminary data.</text>
</comment>
<dbReference type="InParanoid" id="J8ZVP3"/>
<name>J8ZVP3_EDHAE</name>
<evidence type="ECO:0000256" key="7">
    <source>
        <dbReference type="ARBA" id="ARBA00022898"/>
    </source>
</evidence>
<evidence type="ECO:0000256" key="9">
    <source>
        <dbReference type="ARBA" id="ARBA00023098"/>
    </source>
</evidence>
<comment type="pathway">
    <text evidence="2">Lipid metabolism; sphingolipid metabolism.</text>
</comment>
<dbReference type="STRING" id="1003232.J8ZVP3"/>
<dbReference type="InterPro" id="IPR050087">
    <property type="entry name" value="AON_synthase_class-II"/>
</dbReference>
<dbReference type="GO" id="GO:0016020">
    <property type="term" value="C:membrane"/>
    <property type="evidence" value="ECO:0007669"/>
    <property type="project" value="GOC"/>
</dbReference>
<dbReference type="SUPFAM" id="SSF53383">
    <property type="entry name" value="PLP-dependent transferases"/>
    <property type="match status" value="1"/>
</dbReference>
<evidence type="ECO:0000256" key="10">
    <source>
        <dbReference type="ARBA" id="ARBA00023315"/>
    </source>
</evidence>
<comment type="cofactor">
    <cofactor evidence="1">
        <name>pyridoxal 5'-phosphate</name>
        <dbReference type="ChEBI" id="CHEBI:597326"/>
    </cofactor>
</comment>
<evidence type="ECO:0000313" key="13">
    <source>
        <dbReference type="Proteomes" id="UP000003163"/>
    </source>
</evidence>
<dbReference type="Proteomes" id="UP000003163">
    <property type="component" value="Unassembled WGS sequence"/>
</dbReference>
<protein>
    <recommendedName>
        <fullName evidence="5">serine C-palmitoyltransferase</fullName>
        <ecNumber evidence="5">2.3.1.50</ecNumber>
    </recommendedName>
</protein>
<keyword evidence="7" id="KW-0663">Pyridoxal phosphate</keyword>
<keyword evidence="13" id="KW-1185">Reference proteome</keyword>
<dbReference type="GO" id="GO:0005783">
    <property type="term" value="C:endoplasmic reticulum"/>
    <property type="evidence" value="ECO:0007669"/>
    <property type="project" value="TreeGrafter"/>
</dbReference>
<evidence type="ECO:0000256" key="6">
    <source>
        <dbReference type="ARBA" id="ARBA00022679"/>
    </source>
</evidence>
<keyword evidence="9" id="KW-0443">Lipid metabolism</keyword>
<reference evidence="12 13" key="1">
    <citation type="submission" date="2011-08" db="EMBL/GenBank/DDBJ databases">
        <authorList>
            <person name="Liu Z.J."/>
            <person name="Shi F.L."/>
            <person name="Lu J.Q."/>
            <person name="Li M."/>
            <person name="Wang Z.L."/>
        </authorList>
    </citation>
    <scope>NUCLEOTIDE SEQUENCE [LARGE SCALE GENOMIC DNA]</scope>
    <source>
        <strain evidence="12 13">USNM 41457</strain>
    </source>
</reference>
<dbReference type="HOGENOM" id="CLU_015846_0_1_1"/>
<keyword evidence="10" id="KW-0012">Acyltransferase</keyword>
<evidence type="ECO:0000313" key="12">
    <source>
        <dbReference type="EMBL" id="EJW03733.1"/>
    </source>
</evidence>
<evidence type="ECO:0000259" key="11">
    <source>
        <dbReference type="Pfam" id="PF00155"/>
    </source>
</evidence>
<comment type="pathway">
    <text evidence="3">Sphingolipid metabolism.</text>
</comment>
<evidence type="ECO:0000256" key="4">
    <source>
        <dbReference type="ARBA" id="ARBA00008392"/>
    </source>
</evidence>
<dbReference type="EC" id="2.3.1.50" evidence="5"/>
<evidence type="ECO:0000256" key="8">
    <source>
        <dbReference type="ARBA" id="ARBA00022919"/>
    </source>
</evidence>
<dbReference type="PANTHER" id="PTHR13693">
    <property type="entry name" value="CLASS II AMINOTRANSFERASE/8-AMINO-7-OXONONANOATE SYNTHASE"/>
    <property type="match status" value="1"/>
</dbReference>
<dbReference type="GO" id="GO:0046512">
    <property type="term" value="P:sphingosine biosynthetic process"/>
    <property type="evidence" value="ECO:0007669"/>
    <property type="project" value="TreeGrafter"/>
</dbReference>
<dbReference type="InterPro" id="IPR015421">
    <property type="entry name" value="PyrdxlP-dep_Trfase_major"/>
</dbReference>
<feature type="domain" description="Aminotransferase class I/classII large" evidence="11">
    <location>
        <begin position="105"/>
        <end position="326"/>
    </location>
</feature>
<dbReference type="AlphaFoldDB" id="J8ZVP3"/>
<proteinExistence type="inferred from homology"/>
<keyword evidence="6" id="KW-0808">Transferase</keyword>
<keyword evidence="8" id="KW-0746">Sphingolipid metabolism</keyword>
<dbReference type="OrthoDB" id="3168162at2759"/>
<dbReference type="GO" id="GO:0046513">
    <property type="term" value="P:ceramide biosynthetic process"/>
    <property type="evidence" value="ECO:0007669"/>
    <property type="project" value="TreeGrafter"/>
</dbReference>
<dbReference type="Pfam" id="PF00155">
    <property type="entry name" value="Aminotran_1_2"/>
    <property type="match status" value="1"/>
</dbReference>